<accession>A0A4C1VDW6</accession>
<dbReference type="Proteomes" id="UP000299102">
    <property type="component" value="Unassembled WGS sequence"/>
</dbReference>
<sequence>MPGPADSARGDTPGAADAFLLRRNTSSACLKCLTLKITVNPFCLQGKEWEYGGRGAGGRINGQTNNEVILYGFVLPLEVRKSKNFVDCRWKLHQNRANDEGSTRSPRPALIIVHSKHIGACCSESGMRIVSFSRGGRIAGRHRRRSCSTFCGD</sequence>
<proteinExistence type="predicted"/>
<evidence type="ECO:0000313" key="1">
    <source>
        <dbReference type="EMBL" id="GBP36789.1"/>
    </source>
</evidence>
<dbReference type="EMBL" id="BGZK01000323">
    <property type="protein sequence ID" value="GBP36789.1"/>
    <property type="molecule type" value="Genomic_DNA"/>
</dbReference>
<name>A0A4C1VDW6_EUMVA</name>
<evidence type="ECO:0000313" key="2">
    <source>
        <dbReference type="Proteomes" id="UP000299102"/>
    </source>
</evidence>
<dbReference type="AlphaFoldDB" id="A0A4C1VDW6"/>
<reference evidence="1 2" key="1">
    <citation type="journal article" date="2019" name="Commun. Biol.">
        <title>The bagworm genome reveals a unique fibroin gene that provides high tensile strength.</title>
        <authorList>
            <person name="Kono N."/>
            <person name="Nakamura H."/>
            <person name="Ohtoshi R."/>
            <person name="Tomita M."/>
            <person name="Numata K."/>
            <person name="Arakawa K."/>
        </authorList>
    </citation>
    <scope>NUCLEOTIDE SEQUENCE [LARGE SCALE GENOMIC DNA]</scope>
</reference>
<gene>
    <name evidence="1" type="ORF">EVAR_28130_1</name>
</gene>
<organism evidence="1 2">
    <name type="scientific">Eumeta variegata</name>
    <name type="common">Bagworm moth</name>
    <name type="synonym">Eumeta japonica</name>
    <dbReference type="NCBI Taxonomy" id="151549"/>
    <lineage>
        <taxon>Eukaryota</taxon>
        <taxon>Metazoa</taxon>
        <taxon>Ecdysozoa</taxon>
        <taxon>Arthropoda</taxon>
        <taxon>Hexapoda</taxon>
        <taxon>Insecta</taxon>
        <taxon>Pterygota</taxon>
        <taxon>Neoptera</taxon>
        <taxon>Endopterygota</taxon>
        <taxon>Lepidoptera</taxon>
        <taxon>Glossata</taxon>
        <taxon>Ditrysia</taxon>
        <taxon>Tineoidea</taxon>
        <taxon>Psychidae</taxon>
        <taxon>Oiketicinae</taxon>
        <taxon>Eumeta</taxon>
    </lineage>
</organism>
<keyword evidence="2" id="KW-1185">Reference proteome</keyword>
<protein>
    <submittedName>
        <fullName evidence="1">Uncharacterized protein</fullName>
    </submittedName>
</protein>
<comment type="caution">
    <text evidence="1">The sequence shown here is derived from an EMBL/GenBank/DDBJ whole genome shotgun (WGS) entry which is preliminary data.</text>
</comment>